<dbReference type="STRING" id="564137.SAMN04488238_102137"/>
<protein>
    <submittedName>
        <fullName evidence="4">NADPH:quinone reductase</fullName>
    </submittedName>
</protein>
<evidence type="ECO:0000256" key="1">
    <source>
        <dbReference type="ARBA" id="ARBA00022857"/>
    </source>
</evidence>
<dbReference type="RefSeq" id="WP_092885652.1">
    <property type="nucleotide sequence ID" value="NZ_CP061498.1"/>
</dbReference>
<evidence type="ECO:0000256" key="2">
    <source>
        <dbReference type="ARBA" id="ARBA00023002"/>
    </source>
</evidence>
<sequence length="326" mass="33687">MKALVHDTFGDPKAVLQARDVALPEPRAGELRIKMLLSPIHNHDLWTIRGDYGYKPDLPGAIGGSEAAGIVDAVGDGVDAGLVGQRVVAAGVHGTWAEHFIAPASGVVPLPEQISDKMGAQLISMPFSALSMLDLLKAEPGQWIIQTAANGAVGRVMVVLAAARGINLLNLVRRDAAAAELRAAGIGNVVSTSAHDWQDQARTIIGAGRAVSAIDSVGGEISADLVDLLAPDGELMVFGTATGAPMPLSSGALIMKQITIKGFWGARVSAEMAVDKRVRLITELVTLAAKGALLLDIGGIFALDQGAEAVEASLTPGRAGKVMLKP</sequence>
<keyword evidence="2" id="KW-0560">Oxidoreductase</keyword>
<dbReference type="Gene3D" id="3.90.180.10">
    <property type="entry name" value="Medium-chain alcohol dehydrogenases, catalytic domain"/>
    <property type="match status" value="1"/>
</dbReference>
<dbReference type="AlphaFoldDB" id="A0A1H2TQS3"/>
<dbReference type="InterPro" id="IPR013154">
    <property type="entry name" value="ADH-like_N"/>
</dbReference>
<dbReference type="InterPro" id="IPR011032">
    <property type="entry name" value="GroES-like_sf"/>
</dbReference>
<dbReference type="Pfam" id="PF00107">
    <property type="entry name" value="ADH_zinc_N"/>
    <property type="match status" value="1"/>
</dbReference>
<dbReference type="CDD" id="cd08292">
    <property type="entry name" value="ETR_like_2"/>
    <property type="match status" value="1"/>
</dbReference>
<evidence type="ECO:0000313" key="4">
    <source>
        <dbReference type="EMBL" id="SDW46118.1"/>
    </source>
</evidence>
<proteinExistence type="predicted"/>
<feature type="domain" description="Enoyl reductase (ER)" evidence="3">
    <location>
        <begin position="10"/>
        <end position="324"/>
    </location>
</feature>
<gene>
    <name evidence="4" type="ORF">SAMN04488238_102137</name>
</gene>
<keyword evidence="1" id="KW-0521">NADP</keyword>
<dbReference type="Proteomes" id="UP000198539">
    <property type="component" value="Unassembled WGS sequence"/>
</dbReference>
<dbReference type="SUPFAM" id="SSF51735">
    <property type="entry name" value="NAD(P)-binding Rossmann-fold domains"/>
    <property type="match status" value="1"/>
</dbReference>
<organism evidence="4 5">
    <name type="scientific">Roseicitreum antarcticum</name>
    <dbReference type="NCBI Taxonomy" id="564137"/>
    <lineage>
        <taxon>Bacteria</taxon>
        <taxon>Pseudomonadati</taxon>
        <taxon>Pseudomonadota</taxon>
        <taxon>Alphaproteobacteria</taxon>
        <taxon>Rhodobacterales</taxon>
        <taxon>Paracoccaceae</taxon>
        <taxon>Roseicitreum</taxon>
    </lineage>
</organism>
<dbReference type="GO" id="GO:0016651">
    <property type="term" value="F:oxidoreductase activity, acting on NAD(P)H"/>
    <property type="evidence" value="ECO:0007669"/>
    <property type="project" value="TreeGrafter"/>
</dbReference>
<evidence type="ECO:0000259" key="3">
    <source>
        <dbReference type="SMART" id="SM00829"/>
    </source>
</evidence>
<dbReference type="PANTHER" id="PTHR48106:SF2">
    <property type="entry name" value="ZN2+-BINDING DEHYDROGENASE"/>
    <property type="match status" value="1"/>
</dbReference>
<keyword evidence="5" id="KW-1185">Reference proteome</keyword>
<dbReference type="GO" id="GO:0070402">
    <property type="term" value="F:NADPH binding"/>
    <property type="evidence" value="ECO:0007669"/>
    <property type="project" value="TreeGrafter"/>
</dbReference>
<dbReference type="EMBL" id="FNOM01000002">
    <property type="protein sequence ID" value="SDW46118.1"/>
    <property type="molecule type" value="Genomic_DNA"/>
</dbReference>
<reference evidence="4 5" key="1">
    <citation type="submission" date="2016-10" db="EMBL/GenBank/DDBJ databases">
        <authorList>
            <person name="de Groot N.N."/>
        </authorList>
    </citation>
    <scope>NUCLEOTIDE SEQUENCE [LARGE SCALE GENOMIC DNA]</scope>
    <source>
        <strain evidence="4 5">CGMCC 1.8894</strain>
    </source>
</reference>
<evidence type="ECO:0000313" key="5">
    <source>
        <dbReference type="Proteomes" id="UP000198539"/>
    </source>
</evidence>
<dbReference type="PANTHER" id="PTHR48106">
    <property type="entry name" value="QUINONE OXIDOREDUCTASE PIG3-RELATED"/>
    <property type="match status" value="1"/>
</dbReference>
<dbReference type="InterPro" id="IPR020843">
    <property type="entry name" value="ER"/>
</dbReference>
<dbReference type="InterPro" id="IPR013149">
    <property type="entry name" value="ADH-like_C"/>
</dbReference>
<dbReference type="OrthoDB" id="9788224at2"/>
<dbReference type="SUPFAM" id="SSF50129">
    <property type="entry name" value="GroES-like"/>
    <property type="match status" value="1"/>
</dbReference>
<dbReference type="Gene3D" id="3.40.50.720">
    <property type="entry name" value="NAD(P)-binding Rossmann-like Domain"/>
    <property type="match status" value="1"/>
</dbReference>
<name>A0A1H2TQS3_9RHOB</name>
<accession>A0A1H2TQS3</accession>
<dbReference type="SMART" id="SM00829">
    <property type="entry name" value="PKS_ER"/>
    <property type="match status" value="1"/>
</dbReference>
<dbReference type="InterPro" id="IPR036291">
    <property type="entry name" value="NAD(P)-bd_dom_sf"/>
</dbReference>
<dbReference type="Pfam" id="PF08240">
    <property type="entry name" value="ADH_N"/>
    <property type="match status" value="1"/>
</dbReference>